<dbReference type="EMBL" id="JAVRIC010000026">
    <property type="protein sequence ID" value="MDT0498786.1"/>
    <property type="molecule type" value="Genomic_DNA"/>
</dbReference>
<reference evidence="1 2" key="1">
    <citation type="submission" date="2023-09" db="EMBL/GenBank/DDBJ databases">
        <authorList>
            <person name="Rey-Velasco X."/>
        </authorList>
    </citation>
    <scope>NUCLEOTIDE SEQUENCE [LARGE SCALE GENOMIC DNA]</scope>
    <source>
        <strain evidence="1 2">W345</strain>
    </source>
</reference>
<organism evidence="1 2">
    <name type="scientific">Banduia mediterranea</name>
    <dbReference type="NCBI Taxonomy" id="3075609"/>
    <lineage>
        <taxon>Bacteria</taxon>
        <taxon>Pseudomonadati</taxon>
        <taxon>Pseudomonadota</taxon>
        <taxon>Gammaproteobacteria</taxon>
        <taxon>Nevskiales</taxon>
        <taxon>Algiphilaceae</taxon>
        <taxon>Banduia</taxon>
    </lineage>
</organism>
<dbReference type="Proteomes" id="UP001254608">
    <property type="component" value="Unassembled WGS sequence"/>
</dbReference>
<evidence type="ECO:0000313" key="1">
    <source>
        <dbReference type="EMBL" id="MDT0498786.1"/>
    </source>
</evidence>
<sequence length="97" mass="11017">MSSSSGHTQNRFHACLVGTSRGTRKPDSGSLEHLLHRVASLRWLVIQIESHLDTLWRNDLEHLVEDCAQAVGKRATLADRKLIFDGFYRVKSFRVEG</sequence>
<comment type="caution">
    <text evidence="1">The sequence shown here is derived from an EMBL/GenBank/DDBJ whole genome shotgun (WGS) entry which is preliminary data.</text>
</comment>
<protein>
    <submittedName>
        <fullName evidence="1">Uncharacterized protein</fullName>
    </submittedName>
</protein>
<accession>A0ABU2WLM5</accession>
<dbReference type="RefSeq" id="WP_311366198.1">
    <property type="nucleotide sequence ID" value="NZ_JAVRIC010000026.1"/>
</dbReference>
<evidence type="ECO:0000313" key="2">
    <source>
        <dbReference type="Proteomes" id="UP001254608"/>
    </source>
</evidence>
<name>A0ABU2WLM5_9GAMM</name>
<proteinExistence type="predicted"/>
<keyword evidence="2" id="KW-1185">Reference proteome</keyword>
<gene>
    <name evidence="1" type="ORF">RM530_15660</name>
</gene>